<dbReference type="InterPro" id="IPR024084">
    <property type="entry name" value="IsoPropMal-DH-like_dom"/>
</dbReference>
<evidence type="ECO:0000313" key="5">
    <source>
        <dbReference type="Proteomes" id="UP000584867"/>
    </source>
</evidence>
<dbReference type="SMART" id="SM01329">
    <property type="entry name" value="Iso_dh"/>
    <property type="match status" value="1"/>
</dbReference>
<sequence length="341" mass="36794">MPDFTRTHKITLIPGDGIGPEVTAATVNILEAAGKQTGCSFDWHNYDAGADAYAKTGEYIPKALYKSIEQNRVALKGPVTTPIGGGFSSINVTLRKKFDLYANFRPVKSLPGLKSNYPDIDLVIFRENTEDLYAGLEVMINPDIAQSMKIITRKGSTRIAKSAFDYAKKHGRKKIHAIHKANIMKLSDGLFIKCCKEVSEEFPDVTYAEHIVDNTCMQLVLNPYQYDIILTENLYGDILSDLCSAFVGGLGLVPGANLGAECAIFEAVHGSAPDIAGQDKANPTALLQSAVLMLHHIDEAATADKIQAALEKVYAAGKTLTRDVGGKSGTRAFGEAIIAAL</sequence>
<evidence type="ECO:0000313" key="4">
    <source>
        <dbReference type="EMBL" id="MBB5062018.1"/>
    </source>
</evidence>
<dbReference type="PANTHER" id="PTHR11835:SF34">
    <property type="entry name" value="ISOCITRATE DEHYDROGENASE [NAD] SUBUNIT ALPHA, MITOCHONDRIAL"/>
    <property type="match status" value="1"/>
</dbReference>
<dbReference type="GO" id="GO:0006102">
    <property type="term" value="P:isocitrate metabolic process"/>
    <property type="evidence" value="ECO:0007669"/>
    <property type="project" value="TreeGrafter"/>
</dbReference>
<evidence type="ECO:0000256" key="2">
    <source>
        <dbReference type="ARBA" id="ARBA00023002"/>
    </source>
</evidence>
<dbReference type="GO" id="GO:0006099">
    <property type="term" value="P:tricarboxylic acid cycle"/>
    <property type="evidence" value="ECO:0007669"/>
    <property type="project" value="TreeGrafter"/>
</dbReference>
<proteinExistence type="inferred from homology"/>
<feature type="domain" description="Isopropylmalate dehydrogenase-like" evidence="3">
    <location>
        <begin position="9"/>
        <end position="337"/>
    </location>
</feature>
<accession>A0A7W7ZLD8</accession>
<organism evidence="4 5">
    <name type="scientific">Granulicella mallensis</name>
    <dbReference type="NCBI Taxonomy" id="940614"/>
    <lineage>
        <taxon>Bacteria</taxon>
        <taxon>Pseudomonadati</taxon>
        <taxon>Acidobacteriota</taxon>
        <taxon>Terriglobia</taxon>
        <taxon>Terriglobales</taxon>
        <taxon>Acidobacteriaceae</taxon>
        <taxon>Granulicella</taxon>
    </lineage>
</organism>
<dbReference type="InterPro" id="IPR019818">
    <property type="entry name" value="IsoCit/isopropylmalate_DH_CS"/>
</dbReference>
<dbReference type="Proteomes" id="UP000584867">
    <property type="component" value="Unassembled WGS sequence"/>
</dbReference>
<dbReference type="RefSeq" id="WP_184252528.1">
    <property type="nucleotide sequence ID" value="NZ_JACHIO010000001.1"/>
</dbReference>
<dbReference type="PROSITE" id="PS00470">
    <property type="entry name" value="IDH_IMDH"/>
    <property type="match status" value="1"/>
</dbReference>
<keyword evidence="2 4" id="KW-0560">Oxidoreductase</keyword>
<dbReference type="EC" id="1.1.1.41" evidence="4"/>
<gene>
    <name evidence="4" type="ORF">HDF15_000343</name>
</gene>
<dbReference type="GO" id="GO:0000287">
    <property type="term" value="F:magnesium ion binding"/>
    <property type="evidence" value="ECO:0007669"/>
    <property type="project" value="InterPro"/>
</dbReference>
<dbReference type="Pfam" id="PF00180">
    <property type="entry name" value="Iso_dh"/>
    <property type="match status" value="1"/>
</dbReference>
<evidence type="ECO:0000259" key="3">
    <source>
        <dbReference type="SMART" id="SM01329"/>
    </source>
</evidence>
<dbReference type="PANTHER" id="PTHR11835">
    <property type="entry name" value="DECARBOXYLATING DEHYDROGENASES-ISOCITRATE, ISOPROPYLMALATE, TARTRATE"/>
    <property type="match status" value="1"/>
</dbReference>
<dbReference type="AlphaFoldDB" id="A0A7W7ZLD8"/>
<dbReference type="EMBL" id="JACHIO010000001">
    <property type="protein sequence ID" value="MBB5062018.1"/>
    <property type="molecule type" value="Genomic_DNA"/>
</dbReference>
<protein>
    <submittedName>
        <fullName evidence="4">Isocitrate dehydrogenase (NAD+)</fullName>
        <ecNumber evidence="4">1.1.1.41</ecNumber>
    </submittedName>
</protein>
<dbReference type="GO" id="GO:0051287">
    <property type="term" value="F:NAD binding"/>
    <property type="evidence" value="ECO:0007669"/>
    <property type="project" value="InterPro"/>
</dbReference>
<dbReference type="Gene3D" id="3.40.718.10">
    <property type="entry name" value="Isopropylmalate Dehydrogenase"/>
    <property type="match status" value="1"/>
</dbReference>
<reference evidence="4 5" key="1">
    <citation type="submission" date="2020-08" db="EMBL/GenBank/DDBJ databases">
        <title>Genomic Encyclopedia of Type Strains, Phase IV (KMG-V): Genome sequencing to study the core and pangenomes of soil and plant-associated prokaryotes.</title>
        <authorList>
            <person name="Whitman W."/>
        </authorList>
    </citation>
    <scope>NUCLEOTIDE SEQUENCE [LARGE SCALE GENOMIC DNA]</scope>
    <source>
        <strain evidence="4 5">X5P3</strain>
    </source>
</reference>
<name>A0A7W7ZLD8_9BACT</name>
<comment type="caution">
    <text evidence="4">The sequence shown here is derived from an EMBL/GenBank/DDBJ whole genome shotgun (WGS) entry which is preliminary data.</text>
</comment>
<dbReference type="SUPFAM" id="SSF53659">
    <property type="entry name" value="Isocitrate/Isopropylmalate dehydrogenase-like"/>
    <property type="match status" value="1"/>
</dbReference>
<evidence type="ECO:0000256" key="1">
    <source>
        <dbReference type="ARBA" id="ARBA00007769"/>
    </source>
</evidence>
<comment type="similarity">
    <text evidence="1">Belongs to the isocitrate and isopropylmalate dehydrogenases family.</text>
</comment>
<dbReference type="GO" id="GO:0004449">
    <property type="term" value="F:isocitrate dehydrogenase (NAD+) activity"/>
    <property type="evidence" value="ECO:0007669"/>
    <property type="project" value="UniProtKB-EC"/>
</dbReference>